<dbReference type="EMBL" id="CP029397">
    <property type="protein sequence ID" value="AWL28412.1"/>
    <property type="molecule type" value="Genomic_DNA"/>
</dbReference>
<dbReference type="PIRSF" id="PIRSF005522">
    <property type="entry name" value="UCP005522"/>
    <property type="match status" value="1"/>
</dbReference>
<dbReference type="Pfam" id="PF14403">
    <property type="entry name" value="CP_ATPgrasp_2"/>
    <property type="match status" value="1"/>
</dbReference>
<keyword evidence="3" id="KW-1185">Reference proteome</keyword>
<name>A0A2S2FDN4_9GAMM</name>
<dbReference type="Gene3D" id="3.40.50.11290">
    <property type="match status" value="1"/>
</dbReference>
<gene>
    <name evidence="2" type="ORF">DJ533_07465</name>
</gene>
<dbReference type="InterPro" id="IPR016450">
    <property type="entry name" value="UCP005522"/>
</dbReference>
<dbReference type="RefSeq" id="WP_065994884.1">
    <property type="nucleotide sequence ID" value="NZ_CP029397.2"/>
</dbReference>
<feature type="domain" description="Circularly permuted ATP-grasp type 2" evidence="1">
    <location>
        <begin position="119"/>
        <end position="492"/>
    </location>
</feature>
<sequence length="519" mass="58639">MFKEDYLTNSSLDHFTMPITRIEHLETQGDFNVSTVPTDSGQALLKQIQTQFFNELCDDVQLPIEITQKIEIWLAQHSLEELQQLNDVSKAHFAYHGITFTVYSESENLERSIPFDMIPRVIAKKQWAKIAAGCTQRVQALNLFLHDIYHDAEILNAGIIPKAQVFAHEAFQPHMLSFHVKGQIYSQISGVDLVRDRTGEFYVLEDNLRTPSGVSYMLESRKISQKIMPEWCQVSLQGIEHYPILLKQVLAESAYVDSPFIVVLTPGRFNSAYYEHAFLAREMGVPLVTSRDLYVENDRLYVKTVRGRQQVDVVYRRIDDNFLDPLCFRPDSMLGIAGLMSAYLKQQVVIANAPGTGVADDKSIYPYVDKMIEFYLGEQALLHNAPTYSCRDPEHLDYVLAHMEHLVIKEAQGSGGYGMLIGSQASDADLAYFRQKLIIAPHTYIAQPILDLSISPTLTEDGVEARHVDLRPFILSSPERTEVVPGGLTRVAMQKDSLVVNSSQGGGIKDTWVLDQLHN</sequence>
<reference evidence="2" key="1">
    <citation type="submission" date="2019-08" db="EMBL/GenBank/DDBJ databases">
        <title>The complete genome of Acinetobacter defluvii strain WCHAD010030.</title>
        <authorList>
            <person name="Hu Y."/>
            <person name="Qin J."/>
            <person name="Feng Y."/>
            <person name="Zong Z."/>
        </authorList>
    </citation>
    <scope>NUCLEOTIDE SEQUENCE</scope>
    <source>
        <strain evidence="2">WCHA30</strain>
    </source>
</reference>
<evidence type="ECO:0000313" key="2">
    <source>
        <dbReference type="EMBL" id="AWL28412.1"/>
    </source>
</evidence>
<dbReference type="KEGG" id="adv:DJ533_07465"/>
<proteinExistence type="predicted"/>
<dbReference type="PANTHER" id="PTHR34595:SF7">
    <property type="entry name" value="SLL1039 PROTEIN"/>
    <property type="match status" value="1"/>
</dbReference>
<dbReference type="AlphaFoldDB" id="A0A2S2FDN4"/>
<organism evidence="2 3">
    <name type="scientific">Acinetobacter defluvii</name>
    <dbReference type="NCBI Taxonomy" id="1871111"/>
    <lineage>
        <taxon>Bacteria</taxon>
        <taxon>Pseudomonadati</taxon>
        <taxon>Pseudomonadota</taxon>
        <taxon>Gammaproteobacteria</taxon>
        <taxon>Moraxellales</taxon>
        <taxon>Moraxellaceae</taxon>
        <taxon>Acinetobacter</taxon>
    </lineage>
</organism>
<dbReference type="OrthoDB" id="9804079at2"/>
<protein>
    <submittedName>
        <fullName evidence="2">Circularly permuted type 2 ATP-grasp protein</fullName>
    </submittedName>
</protein>
<dbReference type="InterPro" id="IPR025841">
    <property type="entry name" value="CP_ATPgrasp_2"/>
</dbReference>
<dbReference type="PANTHER" id="PTHR34595">
    <property type="entry name" value="BLR5612 PROTEIN"/>
    <property type="match status" value="1"/>
</dbReference>
<dbReference type="SUPFAM" id="SSF56059">
    <property type="entry name" value="Glutathione synthetase ATP-binding domain-like"/>
    <property type="match status" value="1"/>
</dbReference>
<dbReference type="Proteomes" id="UP000245977">
    <property type="component" value="Chromosome"/>
</dbReference>
<dbReference type="InterPro" id="IPR051680">
    <property type="entry name" value="ATP-dep_Glu-Cys_Ligase-2"/>
</dbReference>
<evidence type="ECO:0000313" key="3">
    <source>
        <dbReference type="Proteomes" id="UP000245977"/>
    </source>
</evidence>
<evidence type="ECO:0000259" key="1">
    <source>
        <dbReference type="Pfam" id="PF14403"/>
    </source>
</evidence>
<accession>A0A2S2FDN4</accession>
<dbReference type="Gene3D" id="3.30.1490.270">
    <property type="match status" value="1"/>
</dbReference>
<dbReference type="STRING" id="1871111.GCA_001704615_01006"/>